<reference evidence="14 15" key="1">
    <citation type="submission" date="2019-03" db="EMBL/GenBank/DDBJ databases">
        <title>Genomic Encyclopedia of Type Strains, Phase IV (KMG-IV): sequencing the most valuable type-strain genomes for metagenomic binning, comparative biology and taxonomic classification.</title>
        <authorList>
            <person name="Goeker M."/>
        </authorList>
    </citation>
    <scope>NUCLEOTIDE SEQUENCE [LARGE SCALE GENOMIC DNA]</scope>
    <source>
        <strain evidence="14 15">DSM 23802</strain>
    </source>
</reference>
<proteinExistence type="inferred from homology"/>
<evidence type="ECO:0000256" key="10">
    <source>
        <dbReference type="ARBA" id="ARBA00049406"/>
    </source>
</evidence>
<dbReference type="GO" id="GO:0006094">
    <property type="term" value="P:gluconeogenesis"/>
    <property type="evidence" value="ECO:0007669"/>
    <property type="project" value="UniProtKB-UniRule"/>
</dbReference>
<evidence type="ECO:0000256" key="5">
    <source>
        <dbReference type="ARBA" id="ARBA00022485"/>
    </source>
</evidence>
<dbReference type="Pfam" id="PF03315">
    <property type="entry name" value="SDH_beta"/>
    <property type="match status" value="1"/>
</dbReference>
<keyword evidence="8 11" id="KW-0411">Iron-sulfur</keyword>
<dbReference type="InterPro" id="IPR051318">
    <property type="entry name" value="Fe-S_L-Ser"/>
</dbReference>
<dbReference type="EMBL" id="SMAB01000001">
    <property type="protein sequence ID" value="TCS84343.1"/>
    <property type="molecule type" value="Genomic_DNA"/>
</dbReference>
<evidence type="ECO:0000256" key="6">
    <source>
        <dbReference type="ARBA" id="ARBA00022723"/>
    </source>
</evidence>
<dbReference type="FunFam" id="3.30.70.260:FF:000008">
    <property type="entry name" value="D-3-phosphoglycerate dehydrogenase, chloroplastic"/>
    <property type="match status" value="1"/>
</dbReference>
<keyword evidence="6 11" id="KW-0479">Metal-binding</keyword>
<protein>
    <recommendedName>
        <fullName evidence="11">L-serine deaminase</fullName>
    </recommendedName>
</protein>
<dbReference type="InterPro" id="IPR045865">
    <property type="entry name" value="ACT-like_dom_sf"/>
</dbReference>
<dbReference type="AlphaFoldDB" id="A0A4R3KKE4"/>
<evidence type="ECO:0000256" key="7">
    <source>
        <dbReference type="ARBA" id="ARBA00023004"/>
    </source>
</evidence>
<organism evidence="14 15">
    <name type="scientific">Tepidibacillus fermentans</name>
    <dbReference type="NCBI Taxonomy" id="1281767"/>
    <lineage>
        <taxon>Bacteria</taxon>
        <taxon>Bacillati</taxon>
        <taxon>Bacillota</taxon>
        <taxon>Bacilli</taxon>
        <taxon>Bacillales</taxon>
        <taxon>Bacillaceae</taxon>
        <taxon>Tepidibacillus</taxon>
    </lineage>
</organism>
<evidence type="ECO:0000256" key="4">
    <source>
        <dbReference type="ARBA" id="ARBA00022432"/>
    </source>
</evidence>
<keyword evidence="15" id="KW-1185">Reference proteome</keyword>
<dbReference type="PIRSF" id="PIRSF036692">
    <property type="entry name" value="SDH_B"/>
    <property type="match status" value="1"/>
</dbReference>
<dbReference type="Proteomes" id="UP000295788">
    <property type="component" value="Unassembled WGS sequence"/>
</dbReference>
<evidence type="ECO:0000313" key="14">
    <source>
        <dbReference type="EMBL" id="TCS84343.1"/>
    </source>
</evidence>
<evidence type="ECO:0000256" key="3">
    <source>
        <dbReference type="ARBA" id="ARBA00008636"/>
    </source>
</evidence>
<gene>
    <name evidence="14" type="ORF">EDD72_1014</name>
</gene>
<comment type="pathway">
    <text evidence="2 11">Carbohydrate biosynthesis; gluconeogenesis.</text>
</comment>
<dbReference type="InterPro" id="IPR002912">
    <property type="entry name" value="ACT_dom"/>
</dbReference>
<evidence type="ECO:0000256" key="9">
    <source>
        <dbReference type="ARBA" id="ARBA00023239"/>
    </source>
</evidence>
<evidence type="ECO:0000256" key="8">
    <source>
        <dbReference type="ARBA" id="ARBA00023014"/>
    </source>
</evidence>
<dbReference type="PANTHER" id="PTHR30182:SF12">
    <property type="entry name" value="L-SERINE DEHYDRATASE, BETA CHAIN-RELATED"/>
    <property type="match status" value="1"/>
</dbReference>
<dbReference type="Gene3D" id="3.30.70.260">
    <property type="match status" value="1"/>
</dbReference>
<keyword evidence="4 11" id="KW-0312">Gluconeogenesis</keyword>
<evidence type="ECO:0000256" key="11">
    <source>
        <dbReference type="PIRNR" id="PIRNR036692"/>
    </source>
</evidence>
<comment type="caution">
    <text evidence="14">The sequence shown here is derived from an EMBL/GenBank/DDBJ whole genome shotgun (WGS) entry which is preliminary data.</text>
</comment>
<name>A0A4R3KKE4_9BACI</name>
<comment type="cofactor">
    <cofactor evidence="1 12">
        <name>[4Fe-4S] cluster</name>
        <dbReference type="ChEBI" id="CHEBI:49883"/>
    </cofactor>
</comment>
<accession>A0A4R3KKE4</accession>
<keyword evidence="5 11" id="KW-0004">4Fe-4S</keyword>
<comment type="similarity">
    <text evidence="3 11 12">Belongs to the iron-sulfur dependent L-serine dehydratase family.</text>
</comment>
<dbReference type="UniPathway" id="UPA00138"/>
<evidence type="ECO:0000259" key="13">
    <source>
        <dbReference type="PROSITE" id="PS51671"/>
    </source>
</evidence>
<dbReference type="GO" id="GO:0051539">
    <property type="term" value="F:4 iron, 4 sulfur cluster binding"/>
    <property type="evidence" value="ECO:0007669"/>
    <property type="project" value="UniProtKB-UniRule"/>
</dbReference>
<dbReference type="RefSeq" id="WP_132766590.1">
    <property type="nucleotide sequence ID" value="NZ_SMAB01000001.1"/>
</dbReference>
<keyword evidence="7 11" id="KW-0408">Iron</keyword>
<evidence type="ECO:0000256" key="12">
    <source>
        <dbReference type="RuleBase" id="RU366059"/>
    </source>
</evidence>
<evidence type="ECO:0000313" key="15">
    <source>
        <dbReference type="Proteomes" id="UP000295788"/>
    </source>
</evidence>
<dbReference type="NCBIfam" id="TIGR00719">
    <property type="entry name" value="sda_beta"/>
    <property type="match status" value="1"/>
</dbReference>
<dbReference type="SUPFAM" id="SSF143548">
    <property type="entry name" value="Serine metabolism enzymes domain"/>
    <property type="match status" value="1"/>
</dbReference>
<comment type="catalytic activity">
    <reaction evidence="10 11 12">
        <text>L-serine = pyruvate + NH4(+)</text>
        <dbReference type="Rhea" id="RHEA:19169"/>
        <dbReference type="ChEBI" id="CHEBI:15361"/>
        <dbReference type="ChEBI" id="CHEBI:28938"/>
        <dbReference type="ChEBI" id="CHEBI:33384"/>
        <dbReference type="EC" id="4.3.1.17"/>
    </reaction>
</comment>
<dbReference type="InterPro" id="IPR005131">
    <property type="entry name" value="Ser_deHydtase_bsu"/>
</dbReference>
<dbReference type="PANTHER" id="PTHR30182">
    <property type="entry name" value="L-SERINE DEHYDRATASE"/>
    <property type="match status" value="1"/>
</dbReference>
<dbReference type="SUPFAM" id="SSF55021">
    <property type="entry name" value="ACT-like"/>
    <property type="match status" value="1"/>
</dbReference>
<evidence type="ECO:0000256" key="1">
    <source>
        <dbReference type="ARBA" id="ARBA00001966"/>
    </source>
</evidence>
<dbReference type="GO" id="GO:0046872">
    <property type="term" value="F:metal ion binding"/>
    <property type="evidence" value="ECO:0007669"/>
    <property type="project" value="UniProtKB-UniRule"/>
</dbReference>
<sequence length="221" mass="24024">MKYHSVFDIIGPIMIGPSSSHTAGAARIGKAARSLFARQPKKAIITLYGSFAKTYKGHGTDVAIVGGILGFDTYDNRIVDSLVIAKDLGIEIQVIPSNEQSEHPNTARIYLEDEKGTLEIVGVSIGGGKVEIVEIQGFKIKVSGNQPSLIVFHEDRHGVIASVSTTLSKFEINIGYMEVARKEKGSIAMMVIETDQRITREVLNELESLKAVRQVALLKTS</sequence>
<dbReference type="Pfam" id="PF01842">
    <property type="entry name" value="ACT"/>
    <property type="match status" value="1"/>
</dbReference>
<dbReference type="InterPro" id="IPR029009">
    <property type="entry name" value="ASB_dom_sf"/>
</dbReference>
<feature type="domain" description="ACT" evidence="13">
    <location>
        <begin position="148"/>
        <end position="221"/>
    </location>
</feature>
<keyword evidence="9 11" id="KW-0456">Lyase</keyword>
<dbReference type="PROSITE" id="PS51671">
    <property type="entry name" value="ACT"/>
    <property type="match status" value="1"/>
</dbReference>
<dbReference type="OrthoDB" id="9813137at2"/>
<dbReference type="GO" id="GO:0003941">
    <property type="term" value="F:L-serine ammonia-lyase activity"/>
    <property type="evidence" value="ECO:0007669"/>
    <property type="project" value="UniProtKB-UniRule"/>
</dbReference>
<dbReference type="FunFam" id="3.30.1330.90:FF:000004">
    <property type="entry name" value="L-serine dehydratase, iron-sulfur-dependent subunit beta"/>
    <property type="match status" value="1"/>
</dbReference>
<dbReference type="Gene3D" id="3.30.1330.90">
    <property type="entry name" value="D-3-phosphoglycerate dehydrogenase, domain 3"/>
    <property type="match status" value="1"/>
</dbReference>
<dbReference type="InterPro" id="IPR004643">
    <property type="entry name" value="Fe-S_L-Ser_bsu"/>
</dbReference>
<evidence type="ECO:0000256" key="2">
    <source>
        <dbReference type="ARBA" id="ARBA00004742"/>
    </source>
</evidence>
<dbReference type="CDD" id="cd04903">
    <property type="entry name" value="ACT_LSD"/>
    <property type="match status" value="1"/>
</dbReference>